<dbReference type="Pfam" id="PF00528">
    <property type="entry name" value="BPD_transp_1"/>
    <property type="match status" value="1"/>
</dbReference>
<feature type="transmembrane region" description="Helical" evidence="7">
    <location>
        <begin position="198"/>
        <end position="220"/>
    </location>
</feature>
<feature type="transmembrane region" description="Helical" evidence="7">
    <location>
        <begin position="261"/>
        <end position="283"/>
    </location>
</feature>
<feature type="transmembrane region" description="Helical" evidence="7">
    <location>
        <begin position="135"/>
        <end position="157"/>
    </location>
</feature>
<keyword evidence="2 7" id="KW-0813">Transport</keyword>
<dbReference type="PROSITE" id="PS50928">
    <property type="entry name" value="ABC_TM1"/>
    <property type="match status" value="1"/>
</dbReference>
<evidence type="ECO:0000256" key="6">
    <source>
        <dbReference type="ARBA" id="ARBA00023136"/>
    </source>
</evidence>
<comment type="subcellular location">
    <subcellularLocation>
        <location evidence="1 7">Cell membrane</location>
        <topology evidence="1 7">Multi-pass membrane protein</topology>
    </subcellularLocation>
</comment>
<dbReference type="PANTHER" id="PTHR30151">
    <property type="entry name" value="ALKANE SULFONATE ABC TRANSPORTER-RELATED, MEMBRANE SUBUNIT"/>
    <property type="match status" value="1"/>
</dbReference>
<evidence type="ECO:0000256" key="7">
    <source>
        <dbReference type="RuleBase" id="RU363032"/>
    </source>
</evidence>
<feature type="transmembrane region" description="Helical" evidence="7">
    <location>
        <begin position="295"/>
        <end position="316"/>
    </location>
</feature>
<dbReference type="SUPFAM" id="SSF161098">
    <property type="entry name" value="MetI-like"/>
    <property type="match status" value="1"/>
</dbReference>
<dbReference type="CDD" id="cd06261">
    <property type="entry name" value="TM_PBP2"/>
    <property type="match status" value="1"/>
</dbReference>
<dbReference type="InterPro" id="IPR000515">
    <property type="entry name" value="MetI-like"/>
</dbReference>
<accession>A0AAU7X6R8</accession>
<evidence type="ECO:0000256" key="5">
    <source>
        <dbReference type="ARBA" id="ARBA00022989"/>
    </source>
</evidence>
<dbReference type="KEGG" id="mflg:ABS361_16280"/>
<dbReference type="PANTHER" id="PTHR30151:SF41">
    <property type="entry name" value="ABC TRANSPORTER PERMEASE PROTEIN"/>
    <property type="match status" value="1"/>
</dbReference>
<feature type="transmembrane region" description="Helical" evidence="7">
    <location>
        <begin position="76"/>
        <end position="96"/>
    </location>
</feature>
<feature type="transmembrane region" description="Helical" evidence="7">
    <location>
        <begin position="48"/>
        <end position="64"/>
    </location>
</feature>
<feature type="domain" description="ABC transmembrane type-1" evidence="8">
    <location>
        <begin position="128"/>
        <end position="316"/>
    </location>
</feature>
<dbReference type="GO" id="GO:0005886">
    <property type="term" value="C:plasma membrane"/>
    <property type="evidence" value="ECO:0007669"/>
    <property type="project" value="UniProtKB-SubCell"/>
</dbReference>
<dbReference type="RefSeq" id="WP_407048723.1">
    <property type="nucleotide sequence ID" value="NZ_CP158568.1"/>
</dbReference>
<dbReference type="InterPro" id="IPR035906">
    <property type="entry name" value="MetI-like_sf"/>
</dbReference>
<keyword evidence="5 7" id="KW-1133">Transmembrane helix</keyword>
<sequence>MSAFAPAPDANRSRLALWLGALVVLVAVALAALRYVHAAGVAGAAPAVFWLGVVMIWLAAWGIVDRLSRISGRGAAARVAGLTVPLVFGACLLFLWEAITVGAGVPMVLMPSPSAIFARLATSVPLLAQDFVQTYVRAVIPGWAMGCGLGFATALICDRVPFLKRGLLPIGNFVSALPIIGIAPIMVMWFGFDWQSKAAVVVVMTFFPMLVNTVAGLEAAGRLELDLMRSYGATHGQTLLKLRLPAALPFIFNALKINSTLALIGAIVAEFFGTPIVGMGFRISTEVGRMSLDMVWAVIAVAAIAGSLSYGLLALAERRATFWHPSFRKR</sequence>
<keyword evidence="3" id="KW-1003">Cell membrane</keyword>
<evidence type="ECO:0000313" key="9">
    <source>
        <dbReference type="EMBL" id="XBY43623.1"/>
    </source>
</evidence>
<proteinExistence type="inferred from homology"/>
<dbReference type="AlphaFoldDB" id="A0AAU7X6R8"/>
<evidence type="ECO:0000256" key="3">
    <source>
        <dbReference type="ARBA" id="ARBA00022475"/>
    </source>
</evidence>
<name>A0AAU7X6R8_9HYPH</name>
<dbReference type="GO" id="GO:0055085">
    <property type="term" value="P:transmembrane transport"/>
    <property type="evidence" value="ECO:0007669"/>
    <property type="project" value="InterPro"/>
</dbReference>
<evidence type="ECO:0000256" key="1">
    <source>
        <dbReference type="ARBA" id="ARBA00004651"/>
    </source>
</evidence>
<evidence type="ECO:0000256" key="2">
    <source>
        <dbReference type="ARBA" id="ARBA00022448"/>
    </source>
</evidence>
<keyword evidence="4 7" id="KW-0812">Transmembrane</keyword>
<evidence type="ECO:0000256" key="4">
    <source>
        <dbReference type="ARBA" id="ARBA00022692"/>
    </source>
</evidence>
<evidence type="ECO:0000259" key="8">
    <source>
        <dbReference type="PROSITE" id="PS50928"/>
    </source>
</evidence>
<gene>
    <name evidence="9" type="ORF">ABS361_16280</name>
</gene>
<reference evidence="9" key="1">
    <citation type="submission" date="2024-06" db="EMBL/GenBank/DDBJ databases">
        <title>Methylostella associata gen. nov., sp. nov., a novel Ancalomicrobiaceae-affiliated facultatively methylotrophic bacteria that feed on methanotrophs of the genus Methylococcus.</title>
        <authorList>
            <person name="Saltykova V."/>
            <person name="Danilova O.V."/>
            <person name="Oshkin I.Y."/>
            <person name="Belova S.E."/>
            <person name="Pimenov N.V."/>
            <person name="Dedysh S.N."/>
        </authorList>
    </citation>
    <scope>NUCLEOTIDE SEQUENCE</scope>
    <source>
        <strain evidence="9">S20</strain>
    </source>
</reference>
<dbReference type="EMBL" id="CP158568">
    <property type="protein sequence ID" value="XBY43623.1"/>
    <property type="molecule type" value="Genomic_DNA"/>
</dbReference>
<feature type="transmembrane region" description="Helical" evidence="7">
    <location>
        <begin position="169"/>
        <end position="192"/>
    </location>
</feature>
<keyword evidence="6 7" id="KW-0472">Membrane</keyword>
<dbReference type="Gene3D" id="1.10.3720.10">
    <property type="entry name" value="MetI-like"/>
    <property type="match status" value="1"/>
</dbReference>
<protein>
    <submittedName>
        <fullName evidence="9">ABC transporter permease</fullName>
    </submittedName>
</protein>
<comment type="similarity">
    <text evidence="7">Belongs to the binding-protein-dependent transport system permease family.</text>
</comment>
<organism evidence="9">
    <name type="scientific">Methyloraptor flagellatus</name>
    <dbReference type="NCBI Taxonomy" id="3162530"/>
    <lineage>
        <taxon>Bacteria</taxon>
        <taxon>Pseudomonadati</taxon>
        <taxon>Pseudomonadota</taxon>
        <taxon>Alphaproteobacteria</taxon>
        <taxon>Hyphomicrobiales</taxon>
        <taxon>Ancalomicrobiaceae</taxon>
        <taxon>Methyloraptor</taxon>
    </lineage>
</organism>